<proteinExistence type="predicted"/>
<dbReference type="OrthoDB" id="79020at2759"/>
<comment type="caution">
    <text evidence="1">The sequence shown here is derived from an EMBL/GenBank/DDBJ whole genome shotgun (WGS) entry which is preliminary data.</text>
</comment>
<sequence length="147" mass="16720">MAPSQTTPFQPKHALVYDLELGSTGPSGDQTVRCNFCAFEGRDKVELVLDLCRERISSIWSDKDIDNNEADQRELYAAYNGGDAFLKAAIDKHDLSTTLDEAWDVTSVRLLDPHVWEMDENRTDTMHLSLEGIFQAKQRNKLSFLMH</sequence>
<accession>A0A1V9YEP9</accession>
<dbReference type="AlphaFoldDB" id="A0A1V9YEP9"/>
<organism evidence="1 2">
    <name type="scientific">Achlya hypogyna</name>
    <name type="common">Oomycete</name>
    <name type="synonym">Protoachlya hypogyna</name>
    <dbReference type="NCBI Taxonomy" id="1202772"/>
    <lineage>
        <taxon>Eukaryota</taxon>
        <taxon>Sar</taxon>
        <taxon>Stramenopiles</taxon>
        <taxon>Oomycota</taxon>
        <taxon>Saprolegniomycetes</taxon>
        <taxon>Saprolegniales</taxon>
        <taxon>Achlyaceae</taxon>
        <taxon>Achlya</taxon>
    </lineage>
</organism>
<dbReference type="Proteomes" id="UP000243579">
    <property type="component" value="Unassembled WGS sequence"/>
</dbReference>
<protein>
    <submittedName>
        <fullName evidence="1">Uncharacterized protein</fullName>
    </submittedName>
</protein>
<dbReference type="PANTHER" id="PTHR37067">
    <property type="entry name" value="PX DOMAIN-CONTAINING PROTEIN"/>
    <property type="match status" value="1"/>
</dbReference>
<evidence type="ECO:0000313" key="1">
    <source>
        <dbReference type="EMBL" id="OQR84233.1"/>
    </source>
</evidence>
<evidence type="ECO:0000313" key="2">
    <source>
        <dbReference type="Proteomes" id="UP000243579"/>
    </source>
</evidence>
<reference evidence="1 2" key="1">
    <citation type="journal article" date="2014" name="Genome Biol. Evol.">
        <title>The secreted proteins of Achlya hypogyna and Thraustotheca clavata identify the ancestral oomycete secretome and reveal gene acquisitions by horizontal gene transfer.</title>
        <authorList>
            <person name="Misner I."/>
            <person name="Blouin N."/>
            <person name="Leonard G."/>
            <person name="Richards T.A."/>
            <person name="Lane C.E."/>
        </authorList>
    </citation>
    <scope>NUCLEOTIDE SEQUENCE [LARGE SCALE GENOMIC DNA]</scope>
    <source>
        <strain evidence="1 2">ATCC 48635</strain>
    </source>
</reference>
<dbReference type="PANTHER" id="PTHR37067:SF3">
    <property type="entry name" value="PX DOMAIN-CONTAINING PROTEIN"/>
    <property type="match status" value="1"/>
</dbReference>
<gene>
    <name evidence="1" type="ORF">ACHHYP_13689</name>
</gene>
<keyword evidence="2" id="KW-1185">Reference proteome</keyword>
<name>A0A1V9YEP9_ACHHY</name>
<dbReference type="EMBL" id="JNBR01001919">
    <property type="protein sequence ID" value="OQR84233.1"/>
    <property type="molecule type" value="Genomic_DNA"/>
</dbReference>